<reference evidence="3 4" key="1">
    <citation type="submission" date="2016-10" db="EMBL/GenBank/DDBJ databases">
        <authorList>
            <person name="Varghese N."/>
            <person name="Submissions S."/>
        </authorList>
    </citation>
    <scope>NUCLEOTIDE SEQUENCE [LARGE SCALE GENOMIC DNA]</scope>
    <source>
        <strain evidence="3 4">DSM 18839</strain>
    </source>
</reference>
<dbReference type="InterPro" id="IPR019734">
    <property type="entry name" value="TPR_rpt"/>
</dbReference>
<feature type="signal peptide" evidence="2">
    <location>
        <begin position="1"/>
        <end position="24"/>
    </location>
</feature>
<protein>
    <recommendedName>
        <fullName evidence="5">Tetratricopeptide repeat-containing protein</fullName>
    </recommendedName>
</protein>
<evidence type="ECO:0000256" key="1">
    <source>
        <dbReference type="PROSITE-ProRule" id="PRU00339"/>
    </source>
</evidence>
<evidence type="ECO:0000256" key="2">
    <source>
        <dbReference type="SAM" id="SignalP"/>
    </source>
</evidence>
<gene>
    <name evidence="3" type="ORF">SAMN05660686_00052</name>
</gene>
<keyword evidence="2" id="KW-0732">Signal</keyword>
<evidence type="ECO:0008006" key="5">
    <source>
        <dbReference type="Google" id="ProtNLM"/>
    </source>
</evidence>
<dbReference type="EMBL" id="FNBW01000001">
    <property type="protein sequence ID" value="SDF05366.1"/>
    <property type="molecule type" value="Genomic_DNA"/>
</dbReference>
<feature type="chain" id="PRO_5034379855" description="Tetratricopeptide repeat-containing protein" evidence="2">
    <location>
        <begin position="25"/>
        <end position="511"/>
    </location>
</feature>
<dbReference type="AlphaFoldDB" id="A0A8G2EWM0"/>
<dbReference type="Proteomes" id="UP000198615">
    <property type="component" value="Unassembled WGS sequence"/>
</dbReference>
<dbReference type="PROSITE" id="PS50005">
    <property type="entry name" value="TPR"/>
    <property type="match status" value="1"/>
</dbReference>
<proteinExistence type="predicted"/>
<keyword evidence="1" id="KW-0802">TPR repeat</keyword>
<evidence type="ECO:0000313" key="3">
    <source>
        <dbReference type="EMBL" id="SDF05366.1"/>
    </source>
</evidence>
<dbReference type="RefSeq" id="WP_028792995.1">
    <property type="nucleotide sequence ID" value="NZ_FNBW01000001.1"/>
</dbReference>
<dbReference type="InterPro" id="IPR011990">
    <property type="entry name" value="TPR-like_helical_dom_sf"/>
</dbReference>
<organism evidence="3 4">
    <name type="scientific">Thalassobaculum litoreum DSM 18839</name>
    <dbReference type="NCBI Taxonomy" id="1123362"/>
    <lineage>
        <taxon>Bacteria</taxon>
        <taxon>Pseudomonadati</taxon>
        <taxon>Pseudomonadota</taxon>
        <taxon>Alphaproteobacteria</taxon>
        <taxon>Rhodospirillales</taxon>
        <taxon>Thalassobaculaceae</taxon>
        <taxon>Thalassobaculum</taxon>
    </lineage>
</organism>
<dbReference type="SMART" id="SM00028">
    <property type="entry name" value="TPR"/>
    <property type="match status" value="1"/>
</dbReference>
<feature type="repeat" description="TPR" evidence="1">
    <location>
        <begin position="170"/>
        <end position="203"/>
    </location>
</feature>
<keyword evidence="4" id="KW-1185">Reference proteome</keyword>
<dbReference type="SUPFAM" id="SSF48452">
    <property type="entry name" value="TPR-like"/>
    <property type="match status" value="1"/>
</dbReference>
<name>A0A8G2EWM0_9PROT</name>
<evidence type="ECO:0000313" key="4">
    <source>
        <dbReference type="Proteomes" id="UP000198615"/>
    </source>
</evidence>
<sequence length="511" mass="55348">MRLLLALTASALVWSLLQAPAAHAQVPVTLQANPGNGTALDLVIRGAAPQDTELDGREVVLRFAGPIDPREVEAAAQDGAAWIETIEYGYDSLLIRFAEGVEVLVEPAADGVTLFASRPAIEAAPAAETQTDPQRIRLDYYRALAQIESGAVADGRAILVSLLRADPRNIEVMLLLARAEEQLGRPRHAVALYDRALALDPNLPGAIRDRQRLARDLADTARIATRYQDVENGETQIITAVDGQVSSGEGLSLAYRLENRHMVAGQVTRRDGSVERFEGDRQRASLTLTPPRTGNLQVAGNLYASNYVAGAGVALDLDAGTSRMGLEARWSEPDFNFVEGIVSGGARDRVAVDWQWQAAEVYEFTAGTALNRYSLEGDHAGTGAEFVLEARRRLPEHWPLSTVGYRFDAEYILNSQTNPASGADLLPLSSREGHTVDATAERDLGPYIRAQGLAGYTYDRLNGGGPLAEVNLIYEPLVDLEISTTLGTSLNESRGTENQLFYGGLSLRTRF</sequence>
<accession>A0A8G2EWM0</accession>
<dbReference type="Pfam" id="PF14559">
    <property type="entry name" value="TPR_19"/>
    <property type="match status" value="1"/>
</dbReference>
<dbReference type="Gene3D" id="1.25.40.10">
    <property type="entry name" value="Tetratricopeptide repeat domain"/>
    <property type="match status" value="1"/>
</dbReference>
<dbReference type="OrthoDB" id="7293877at2"/>
<comment type="caution">
    <text evidence="3">The sequence shown here is derived from an EMBL/GenBank/DDBJ whole genome shotgun (WGS) entry which is preliminary data.</text>
</comment>